<gene>
    <name evidence="1" type="ORF">L6164_024011</name>
</gene>
<reference evidence="1 2" key="1">
    <citation type="journal article" date="2022" name="DNA Res.">
        <title>Chromosomal-level genome assembly of the orchid tree Bauhinia variegata (Leguminosae; Cercidoideae) supports the allotetraploid origin hypothesis of Bauhinia.</title>
        <authorList>
            <person name="Zhong Y."/>
            <person name="Chen Y."/>
            <person name="Zheng D."/>
            <person name="Pang J."/>
            <person name="Liu Y."/>
            <person name="Luo S."/>
            <person name="Meng S."/>
            <person name="Qian L."/>
            <person name="Wei D."/>
            <person name="Dai S."/>
            <person name="Zhou R."/>
        </authorList>
    </citation>
    <scope>NUCLEOTIDE SEQUENCE [LARGE SCALE GENOMIC DNA]</scope>
    <source>
        <strain evidence="1">BV-YZ2020</strain>
    </source>
</reference>
<evidence type="ECO:0000313" key="2">
    <source>
        <dbReference type="Proteomes" id="UP000828941"/>
    </source>
</evidence>
<evidence type="ECO:0000313" key="1">
    <source>
        <dbReference type="EMBL" id="KAI4315991.1"/>
    </source>
</evidence>
<dbReference type="EMBL" id="CM039435">
    <property type="protein sequence ID" value="KAI4315991.1"/>
    <property type="molecule type" value="Genomic_DNA"/>
</dbReference>
<sequence>MATLELAKNNQNVRIVTKLYKALKSEDSNALHSLLASDLDWWFHGPPCHLHHLLRLLTGTGSSSEANDSVVFDPDLILGFGSVVIAEGYDKTNSVVGACMDDY</sequence>
<keyword evidence="2" id="KW-1185">Reference proteome</keyword>
<accession>A0ACB9LXQ1</accession>
<organism evidence="1 2">
    <name type="scientific">Bauhinia variegata</name>
    <name type="common">Purple orchid tree</name>
    <name type="synonym">Phanera variegata</name>
    <dbReference type="NCBI Taxonomy" id="167791"/>
    <lineage>
        <taxon>Eukaryota</taxon>
        <taxon>Viridiplantae</taxon>
        <taxon>Streptophyta</taxon>
        <taxon>Embryophyta</taxon>
        <taxon>Tracheophyta</taxon>
        <taxon>Spermatophyta</taxon>
        <taxon>Magnoliopsida</taxon>
        <taxon>eudicotyledons</taxon>
        <taxon>Gunneridae</taxon>
        <taxon>Pentapetalae</taxon>
        <taxon>rosids</taxon>
        <taxon>fabids</taxon>
        <taxon>Fabales</taxon>
        <taxon>Fabaceae</taxon>
        <taxon>Cercidoideae</taxon>
        <taxon>Cercideae</taxon>
        <taxon>Bauhiniinae</taxon>
        <taxon>Bauhinia</taxon>
    </lineage>
</organism>
<dbReference type="Proteomes" id="UP000828941">
    <property type="component" value="Chromosome 10"/>
</dbReference>
<name>A0ACB9LXQ1_BAUVA</name>
<protein>
    <submittedName>
        <fullName evidence="1">Uncharacterized protein</fullName>
    </submittedName>
</protein>
<proteinExistence type="predicted"/>
<comment type="caution">
    <text evidence="1">The sequence shown here is derived from an EMBL/GenBank/DDBJ whole genome shotgun (WGS) entry which is preliminary data.</text>
</comment>